<dbReference type="EMBL" id="MN740028">
    <property type="protein sequence ID" value="QHT84876.1"/>
    <property type="molecule type" value="Genomic_DNA"/>
</dbReference>
<dbReference type="AlphaFoldDB" id="A0A6C0HXJ7"/>
<evidence type="ECO:0000313" key="1">
    <source>
        <dbReference type="EMBL" id="QHT84876.1"/>
    </source>
</evidence>
<name>A0A6C0HXJ7_9ZZZZ</name>
<proteinExistence type="predicted"/>
<protein>
    <submittedName>
        <fullName evidence="1">Uncharacterized protein</fullName>
    </submittedName>
</protein>
<reference evidence="1" key="1">
    <citation type="journal article" date="2020" name="Nature">
        <title>Giant virus diversity and host interactions through global metagenomics.</title>
        <authorList>
            <person name="Schulz F."/>
            <person name="Roux S."/>
            <person name="Paez-Espino D."/>
            <person name="Jungbluth S."/>
            <person name="Walsh D.A."/>
            <person name="Denef V.J."/>
            <person name="McMahon K.D."/>
            <person name="Konstantinidis K.T."/>
            <person name="Eloe-Fadrosh E.A."/>
            <person name="Kyrpides N.C."/>
            <person name="Woyke T."/>
        </authorList>
    </citation>
    <scope>NUCLEOTIDE SEQUENCE</scope>
    <source>
        <strain evidence="1">GVMAG-M-3300023184-178</strain>
    </source>
</reference>
<organism evidence="1">
    <name type="scientific">viral metagenome</name>
    <dbReference type="NCBI Taxonomy" id="1070528"/>
    <lineage>
        <taxon>unclassified sequences</taxon>
        <taxon>metagenomes</taxon>
        <taxon>organismal metagenomes</taxon>
    </lineage>
</organism>
<sequence>MSNDSEINDMREQKEFKGVTFSEFKKSDVKKELLKNLINSKIEPACYWSAEFICAGHYKELWEIILFFYSKHVHLGNPKLAIYLDLRIENFKEIVSGGYANNELKMRNSEKMRKLFCEIMCILCCAKRKHSFDDVKIKKEDFDMTQMTDRFKAPNVNYGRPIMLEGDPKELFIAINELAYNLSKDGRNSINACYWIEWMAEYENICKSKKQQCKCERRLQMPVDSKNQMDIVWLIWDTILKETENHLPLIKKIMKSLLKLFSLRYNNSCNTKRRYILYYAVELLTEPINLEEEIVKDKDHVNVVVSKINNIYKQIKKNEKSPNTDYLFANTNKSNLDKTIEKLDKMNNFGENFIPRL</sequence>
<accession>A0A6C0HXJ7</accession>